<evidence type="ECO:0000313" key="6">
    <source>
        <dbReference type="EMBL" id="XDP44152.1"/>
    </source>
</evidence>
<dbReference type="EMBL" id="CP163302">
    <property type="protein sequence ID" value="XDP44152.1"/>
    <property type="molecule type" value="Genomic_DNA"/>
</dbReference>
<dbReference type="InterPro" id="IPR015421">
    <property type="entry name" value="PyrdxlP-dep_Trfase_major"/>
</dbReference>
<dbReference type="PANTHER" id="PTHR42832">
    <property type="entry name" value="AMINO ACID AMINOTRANSFERASE"/>
    <property type="match status" value="1"/>
</dbReference>
<proteinExistence type="inferred from homology"/>
<comment type="similarity">
    <text evidence="4">Belongs to the class-I pyridoxal-phosphate-dependent aminotransferase family.</text>
</comment>
<evidence type="ECO:0000256" key="2">
    <source>
        <dbReference type="ARBA" id="ARBA00022576"/>
    </source>
</evidence>
<evidence type="ECO:0000256" key="4">
    <source>
        <dbReference type="RuleBase" id="RU000481"/>
    </source>
</evidence>
<gene>
    <name evidence="6" type="primary">dapC</name>
    <name evidence="6" type="ORF">AB5L97_12775</name>
</gene>
<sequence length="385" mass="40814">MEPGRSATGRAFGLDLPDYPWEAMAPYAAKAARHPGGAVNLSIGTPVDPTPEVVQEALKAASDAHGYPTVHGTQALREAVVEWFARRRGVTGLDEQAVMPTIGSKELVAWLPFLLGLGEGDVVVRPAVAYPTYDIGARLAGATAVAADSLDELDDATLARVRLVWLNSPGNPTGAVRSADELRGAVDRARSLGAVVASDECYAELGWGAWDLQRGGQAVPSVLDPRVSGGDLTGLLSVYSLSKQSNLAGYRAAFVAGAPELMPNLVNSRKHAGMIMPYPVQEAMRVALGDEAHVLAQKDLYRSRRERLLPALEEFGLTLSHSEAGLYLWCTAGEDTWATVDRLAGLGIVVGPGVFYGDDGAGYIRVALTGTDERIDAAVERLTSR</sequence>
<dbReference type="InterPro" id="IPR050881">
    <property type="entry name" value="LL-DAP_aminotransferase"/>
</dbReference>
<dbReference type="InterPro" id="IPR019880">
    <property type="entry name" value="OxyQ"/>
</dbReference>
<dbReference type="RefSeq" id="WP_307957968.1">
    <property type="nucleotide sequence ID" value="NZ_CP163302.1"/>
</dbReference>
<dbReference type="Pfam" id="PF00155">
    <property type="entry name" value="Aminotran_1_2"/>
    <property type="match status" value="1"/>
</dbReference>
<dbReference type="EC" id="2.6.1.-" evidence="4"/>
<comment type="cofactor">
    <cofactor evidence="1 4">
        <name>pyridoxal 5'-phosphate</name>
        <dbReference type="ChEBI" id="CHEBI:597326"/>
    </cofactor>
</comment>
<dbReference type="Gene3D" id="3.90.1150.10">
    <property type="entry name" value="Aspartate Aminotransferase, domain 1"/>
    <property type="match status" value="1"/>
</dbReference>
<evidence type="ECO:0000256" key="3">
    <source>
        <dbReference type="ARBA" id="ARBA00022679"/>
    </source>
</evidence>
<dbReference type="Gene3D" id="3.40.640.10">
    <property type="entry name" value="Type I PLP-dependent aspartate aminotransferase-like (Major domain)"/>
    <property type="match status" value="1"/>
</dbReference>
<dbReference type="NCBIfam" id="TIGR03539">
    <property type="entry name" value="DapC_actino"/>
    <property type="match status" value="1"/>
</dbReference>
<dbReference type="CDD" id="cd00609">
    <property type="entry name" value="AAT_like"/>
    <property type="match status" value="1"/>
</dbReference>
<dbReference type="InterPro" id="IPR015422">
    <property type="entry name" value="PyrdxlP-dep_Trfase_small"/>
</dbReference>
<dbReference type="GO" id="GO:0030170">
    <property type="term" value="F:pyridoxal phosphate binding"/>
    <property type="evidence" value="ECO:0007669"/>
    <property type="project" value="InterPro"/>
</dbReference>
<dbReference type="InterPro" id="IPR004838">
    <property type="entry name" value="NHTrfase_class1_PyrdxlP-BS"/>
</dbReference>
<keyword evidence="3 4" id="KW-0808">Transferase</keyword>
<evidence type="ECO:0000256" key="1">
    <source>
        <dbReference type="ARBA" id="ARBA00001933"/>
    </source>
</evidence>
<reference evidence="6" key="1">
    <citation type="submission" date="2024-07" db="EMBL/GenBank/DDBJ databases">
        <authorList>
            <person name="fu j."/>
        </authorList>
    </citation>
    <scope>NUCLEOTIDE SEQUENCE</scope>
    <source>
        <strain evidence="6">P10A9</strain>
    </source>
</reference>
<feature type="domain" description="Aminotransferase class I/classII large" evidence="5">
    <location>
        <begin position="39"/>
        <end position="382"/>
    </location>
</feature>
<dbReference type="InterPro" id="IPR004839">
    <property type="entry name" value="Aminotransferase_I/II_large"/>
</dbReference>
<dbReference type="PROSITE" id="PS00105">
    <property type="entry name" value="AA_TRANSFER_CLASS_1"/>
    <property type="match status" value="1"/>
</dbReference>
<dbReference type="SUPFAM" id="SSF53383">
    <property type="entry name" value="PLP-dependent transferases"/>
    <property type="match status" value="1"/>
</dbReference>
<dbReference type="GO" id="GO:0008483">
    <property type="term" value="F:transaminase activity"/>
    <property type="evidence" value="ECO:0007669"/>
    <property type="project" value="UniProtKB-KW"/>
</dbReference>
<accession>A0AB39KZK0</accession>
<evidence type="ECO:0000259" key="5">
    <source>
        <dbReference type="Pfam" id="PF00155"/>
    </source>
</evidence>
<dbReference type="KEGG" id="spue:AB5L97_12775"/>
<dbReference type="AlphaFoldDB" id="A0AB39KZK0"/>
<dbReference type="InterPro" id="IPR015424">
    <property type="entry name" value="PyrdxlP-dep_Trfase"/>
</dbReference>
<name>A0AB39KZK0_9MICC</name>
<protein>
    <recommendedName>
        <fullName evidence="4">Aminotransferase</fullName>
        <ecNumber evidence="4">2.6.1.-</ecNumber>
    </recommendedName>
</protein>
<keyword evidence="2 4" id="KW-0032">Aminotransferase</keyword>
<organism evidence="6">
    <name type="scientific">Sinomonas puerhi</name>
    <dbReference type="NCBI Taxonomy" id="3238584"/>
    <lineage>
        <taxon>Bacteria</taxon>
        <taxon>Bacillati</taxon>
        <taxon>Actinomycetota</taxon>
        <taxon>Actinomycetes</taxon>
        <taxon>Micrococcales</taxon>
        <taxon>Micrococcaceae</taxon>
        <taxon>Sinomonas</taxon>
    </lineage>
</organism>
<dbReference type="PANTHER" id="PTHR42832:SF3">
    <property type="entry name" value="L-GLUTAMINE--4-(METHYLSULFANYL)-2-OXOBUTANOATE AMINOTRANSFERASE"/>
    <property type="match status" value="1"/>
</dbReference>